<dbReference type="SUPFAM" id="SSF54106">
    <property type="entry name" value="LysM domain"/>
    <property type="match status" value="1"/>
</dbReference>
<evidence type="ECO:0000313" key="4">
    <source>
        <dbReference type="EMBL" id="AKQ67802.1"/>
    </source>
</evidence>
<dbReference type="Pfam" id="PF13529">
    <property type="entry name" value="Peptidase_C39_2"/>
    <property type="match status" value="1"/>
</dbReference>
<dbReference type="Gene3D" id="1.10.530.10">
    <property type="match status" value="1"/>
</dbReference>
<dbReference type="PANTHER" id="PTHR37423:SF2">
    <property type="entry name" value="MEMBRANE-BOUND LYTIC MUREIN TRANSGLYCOSYLASE C"/>
    <property type="match status" value="1"/>
</dbReference>
<dbReference type="Pfam" id="PF01476">
    <property type="entry name" value="LysM"/>
    <property type="match status" value="1"/>
</dbReference>
<dbReference type="eggNOG" id="COG3409">
    <property type="taxonomic scope" value="Bacteria"/>
</dbReference>
<feature type="compositionally biased region" description="Gly residues" evidence="2">
    <location>
        <begin position="282"/>
        <end position="291"/>
    </location>
</feature>
<dbReference type="Pfam" id="PF01471">
    <property type="entry name" value="PG_binding_1"/>
    <property type="match status" value="1"/>
</dbReference>
<dbReference type="InterPro" id="IPR002477">
    <property type="entry name" value="Peptidoglycan-bd-like"/>
</dbReference>
<dbReference type="Pfam" id="PF01464">
    <property type="entry name" value="SLT"/>
    <property type="match status" value="1"/>
</dbReference>
<sequence>MALKTYSVRSGDTLSALARKFNTSVSALAKANDIADPSKIRSGQKLTIPDTFDGTTSKGGSSAGAGTANRPAGGDSFAPAASTRAANGQVRDDDGRKFPTSRDGTPLYKQGDPQWGSRRLGTSSSLSAAGCAMTATAMAVSKITGKTINPGEMDAYLDRNNGYSGNALKWGSAAAMGGLGAAKQAWNLNTINKQIDAGRPVVVGVDYKPGSGGGANGTDHWITITGRGTQNGKPVYYANDPATGKEITLNVQGSRLSGGPQGYKTTGELVTFSGGNPRPGNTNGGTGGAQGPSGPTKPAPAAGGSVKGMSLPGGDLEKGARGAAVEQLQKALVKGGYMTQAEMNTGPGVFGPRTESALKDFQAANGVNNTGYYGPLTRAAFSKLGAKVSSGGSTSGTGGTQGSGGTQGTGNAGPAKGNNDLSGFSSNKYDNLINEMSRKYNVPARLIKAVIQQESTFNPNAKSGAGAVGLMQLMPGTARDLGVTNRSDPRQSIEGGTKYLSQQLKRFNGDVRLALAAYNAGPGNVNKYGGVPPFKETQDYVRKITGWYNGAGPA</sequence>
<dbReference type="GO" id="GO:0008933">
    <property type="term" value="F:peptidoglycan lytic transglycosylase activity"/>
    <property type="evidence" value="ECO:0007669"/>
    <property type="project" value="InterPro"/>
</dbReference>
<dbReference type="eggNOG" id="COG1388">
    <property type="taxonomic scope" value="Bacteria"/>
</dbReference>
<feature type="domain" description="LysM" evidence="3">
    <location>
        <begin position="4"/>
        <end position="48"/>
    </location>
</feature>
<organism evidence="4 5">
    <name type="scientific">Pseudomyxococcus hansupus</name>
    <dbReference type="NCBI Taxonomy" id="1297742"/>
    <lineage>
        <taxon>Bacteria</taxon>
        <taxon>Pseudomonadati</taxon>
        <taxon>Myxococcota</taxon>
        <taxon>Myxococcia</taxon>
        <taxon>Myxococcales</taxon>
        <taxon>Cystobacterineae</taxon>
        <taxon>Myxococcaceae</taxon>
        <taxon>Pseudomyxococcus</taxon>
    </lineage>
</organism>
<dbReference type="Gene3D" id="3.10.350.10">
    <property type="entry name" value="LysM domain"/>
    <property type="match status" value="1"/>
</dbReference>
<name>A0A0H4XHS5_9BACT</name>
<dbReference type="InterPro" id="IPR018392">
    <property type="entry name" value="LysM"/>
</dbReference>
<dbReference type="Proteomes" id="UP000009026">
    <property type="component" value="Chromosome"/>
</dbReference>
<dbReference type="GO" id="GO:0016020">
    <property type="term" value="C:membrane"/>
    <property type="evidence" value="ECO:0007669"/>
    <property type="project" value="InterPro"/>
</dbReference>
<feature type="region of interest" description="Disordered" evidence="2">
    <location>
        <begin position="386"/>
        <end position="424"/>
    </location>
</feature>
<dbReference type="SUPFAM" id="SSF53955">
    <property type="entry name" value="Lysozyme-like"/>
    <property type="match status" value="1"/>
</dbReference>
<evidence type="ECO:0000256" key="2">
    <source>
        <dbReference type="SAM" id="MobiDB-lite"/>
    </source>
</evidence>
<keyword evidence="5" id="KW-1185">Reference proteome</keyword>
<dbReference type="Gene3D" id="1.10.101.10">
    <property type="entry name" value="PGBD-like superfamily/PGBD"/>
    <property type="match status" value="1"/>
</dbReference>
<feature type="region of interest" description="Disordered" evidence="2">
    <location>
        <begin position="273"/>
        <end position="322"/>
    </location>
</feature>
<dbReference type="SUPFAM" id="SSF47090">
    <property type="entry name" value="PGBD-like"/>
    <property type="match status" value="1"/>
</dbReference>
<gene>
    <name evidence="4" type="ORF">A176_004714</name>
</gene>
<dbReference type="KEGG" id="mym:A176_004714"/>
<evidence type="ECO:0000256" key="1">
    <source>
        <dbReference type="ARBA" id="ARBA00007734"/>
    </source>
</evidence>
<reference evidence="4 5" key="1">
    <citation type="journal article" date="2016" name="PLoS ONE">
        <title>Complete Genome Sequence and Comparative Genomics of a Novel Myxobacterium Myxococcus hansupus.</title>
        <authorList>
            <person name="Sharma G."/>
            <person name="Narwani T."/>
            <person name="Subramanian S."/>
        </authorList>
    </citation>
    <scope>NUCLEOTIDE SEQUENCE [LARGE SCALE GENOMIC DNA]</scope>
    <source>
        <strain evidence="5">mixupus</strain>
    </source>
</reference>
<feature type="compositionally biased region" description="Low complexity" evidence="2">
    <location>
        <begin position="54"/>
        <end position="68"/>
    </location>
</feature>
<dbReference type="STRING" id="1297742.A176_004714"/>
<feature type="compositionally biased region" description="Gly residues" evidence="2">
    <location>
        <begin position="393"/>
        <end position="411"/>
    </location>
</feature>
<dbReference type="InterPro" id="IPR036366">
    <property type="entry name" value="PGBDSf"/>
</dbReference>
<dbReference type="InterPro" id="IPR023346">
    <property type="entry name" value="Lysozyme-like_dom_sf"/>
</dbReference>
<evidence type="ECO:0000259" key="3">
    <source>
        <dbReference type="PROSITE" id="PS51782"/>
    </source>
</evidence>
<dbReference type="CDD" id="cd00118">
    <property type="entry name" value="LysM"/>
    <property type="match status" value="1"/>
</dbReference>
<dbReference type="AlphaFoldDB" id="A0A0H4XHS5"/>
<evidence type="ECO:0000313" key="5">
    <source>
        <dbReference type="Proteomes" id="UP000009026"/>
    </source>
</evidence>
<dbReference type="PANTHER" id="PTHR37423">
    <property type="entry name" value="SOLUBLE LYTIC MUREIN TRANSGLYCOSYLASE-RELATED"/>
    <property type="match status" value="1"/>
</dbReference>
<dbReference type="InterPro" id="IPR036779">
    <property type="entry name" value="LysM_dom_sf"/>
</dbReference>
<dbReference type="eggNOG" id="COG0741">
    <property type="taxonomic scope" value="Bacteria"/>
</dbReference>
<dbReference type="GO" id="GO:0000270">
    <property type="term" value="P:peptidoglycan metabolic process"/>
    <property type="evidence" value="ECO:0007669"/>
    <property type="project" value="InterPro"/>
</dbReference>
<dbReference type="SMART" id="SM00257">
    <property type="entry name" value="LysM"/>
    <property type="match status" value="1"/>
</dbReference>
<dbReference type="Gene3D" id="3.90.70.10">
    <property type="entry name" value="Cysteine proteinases"/>
    <property type="match status" value="1"/>
</dbReference>
<dbReference type="InterPro" id="IPR036365">
    <property type="entry name" value="PGBD-like_sf"/>
</dbReference>
<protein>
    <submittedName>
        <fullName evidence="4">Membrane-bound lytic murein transglycosylase D</fullName>
    </submittedName>
</protein>
<accession>A0A0H4XHS5</accession>
<dbReference type="PATRIC" id="fig|1297742.4.peg.4760"/>
<feature type="region of interest" description="Disordered" evidence="2">
    <location>
        <begin position="35"/>
        <end position="122"/>
    </location>
</feature>
<dbReference type="PROSITE" id="PS51782">
    <property type="entry name" value="LYSM"/>
    <property type="match status" value="1"/>
</dbReference>
<proteinExistence type="inferred from homology"/>
<dbReference type="PROSITE" id="PS00922">
    <property type="entry name" value="TRANSGLYCOSYLASE"/>
    <property type="match status" value="1"/>
</dbReference>
<comment type="similarity">
    <text evidence="1">Belongs to the transglycosylase Slt family.</text>
</comment>
<dbReference type="InterPro" id="IPR008258">
    <property type="entry name" value="Transglycosylase_SLT_dom_1"/>
</dbReference>
<dbReference type="InterPro" id="IPR039564">
    <property type="entry name" value="Peptidase_C39-like"/>
</dbReference>
<dbReference type="InterPro" id="IPR000189">
    <property type="entry name" value="Transglyc_AS"/>
</dbReference>
<dbReference type="EMBL" id="CP012109">
    <property type="protein sequence ID" value="AKQ67802.1"/>
    <property type="molecule type" value="Genomic_DNA"/>
</dbReference>
<dbReference type="CDD" id="cd00254">
    <property type="entry name" value="LT-like"/>
    <property type="match status" value="1"/>
</dbReference>